<dbReference type="AlphaFoldDB" id="A0A9D3XNJ1"/>
<keyword evidence="3" id="KW-1185">Reference proteome</keyword>
<sequence length="104" mass="11304">MARALLLTASALLCLMLGADALRCRLCSSLHPGMPCMPQKMSCNSHPPKEACLSITISYGDQVEQKMLGCIQADNKKCGLTWDDPKTGRHAEYKCCSSGDHCNE</sequence>
<proteinExistence type="predicted"/>
<dbReference type="EMBL" id="JAHDVG010000466">
    <property type="protein sequence ID" value="KAH1183198.1"/>
    <property type="molecule type" value="Genomic_DNA"/>
</dbReference>
<protein>
    <submittedName>
        <fullName evidence="2">Uncharacterized protein</fullName>
    </submittedName>
</protein>
<dbReference type="Proteomes" id="UP000827986">
    <property type="component" value="Unassembled WGS sequence"/>
</dbReference>
<feature type="signal peptide" evidence="1">
    <location>
        <begin position="1"/>
        <end position="21"/>
    </location>
</feature>
<feature type="chain" id="PRO_5038537562" evidence="1">
    <location>
        <begin position="22"/>
        <end position="104"/>
    </location>
</feature>
<comment type="caution">
    <text evidence="2">The sequence shown here is derived from an EMBL/GenBank/DDBJ whole genome shotgun (WGS) entry which is preliminary data.</text>
</comment>
<gene>
    <name evidence="2" type="ORF">KIL84_004690</name>
</gene>
<evidence type="ECO:0000313" key="2">
    <source>
        <dbReference type="EMBL" id="KAH1183198.1"/>
    </source>
</evidence>
<name>A0A9D3XNJ1_9SAUR</name>
<evidence type="ECO:0000313" key="3">
    <source>
        <dbReference type="Proteomes" id="UP000827986"/>
    </source>
</evidence>
<organism evidence="2 3">
    <name type="scientific">Mauremys mutica</name>
    <name type="common">yellowpond turtle</name>
    <dbReference type="NCBI Taxonomy" id="74926"/>
    <lineage>
        <taxon>Eukaryota</taxon>
        <taxon>Metazoa</taxon>
        <taxon>Chordata</taxon>
        <taxon>Craniata</taxon>
        <taxon>Vertebrata</taxon>
        <taxon>Euteleostomi</taxon>
        <taxon>Archelosauria</taxon>
        <taxon>Testudinata</taxon>
        <taxon>Testudines</taxon>
        <taxon>Cryptodira</taxon>
        <taxon>Durocryptodira</taxon>
        <taxon>Testudinoidea</taxon>
        <taxon>Geoemydidae</taxon>
        <taxon>Geoemydinae</taxon>
        <taxon>Mauremys</taxon>
    </lineage>
</organism>
<reference evidence="2" key="1">
    <citation type="submission" date="2021-09" db="EMBL/GenBank/DDBJ databases">
        <title>The genome of Mauremys mutica provides insights into the evolution of semi-aquatic lifestyle.</title>
        <authorList>
            <person name="Gong S."/>
            <person name="Gao Y."/>
        </authorList>
    </citation>
    <scope>NUCLEOTIDE SEQUENCE</scope>
    <source>
        <strain evidence="2">MM-2020</strain>
        <tissue evidence="2">Muscle</tissue>
    </source>
</reference>
<keyword evidence="1" id="KW-0732">Signal</keyword>
<evidence type="ECO:0000256" key="1">
    <source>
        <dbReference type="SAM" id="SignalP"/>
    </source>
</evidence>
<accession>A0A9D3XNJ1</accession>